<dbReference type="EMBL" id="CP072842">
    <property type="protein sequence ID" value="QTV04863.1"/>
    <property type="molecule type" value="Genomic_DNA"/>
</dbReference>
<dbReference type="Proteomes" id="UP000672011">
    <property type="component" value="Chromosome"/>
</dbReference>
<evidence type="ECO:0000313" key="3">
    <source>
        <dbReference type="Proteomes" id="UP000672011"/>
    </source>
</evidence>
<keyword evidence="3" id="KW-1185">Reference proteome</keyword>
<organism evidence="2 3">
    <name type="scientific">Faecalibacter bovis</name>
    <dbReference type="NCBI Taxonomy" id="2898187"/>
    <lineage>
        <taxon>Bacteria</taxon>
        <taxon>Pseudomonadati</taxon>
        <taxon>Bacteroidota</taxon>
        <taxon>Flavobacteriia</taxon>
        <taxon>Flavobacteriales</taxon>
        <taxon>Weeksellaceae</taxon>
        <taxon>Faecalibacter</taxon>
    </lineage>
</organism>
<accession>A0ABX7XAE4</accession>
<keyword evidence="1" id="KW-0175">Coiled coil</keyword>
<sequence>MKKLGLLLSVMILFSCNDTKEKELQLKEKELELKEKQLRLDSIKAVAKTTLQETKVKDSVVKEESLKVKESNGVGVKKLKFPKGQLNSKYTYEFKCDDETWGKCILLIREGNKTIQKHNIQNSASLIGNIQFIDNKFLYFHSEIFGGTAGNHLYYHYLIDLTNRQVYRRDMECYEGDHTECQLKQPLSIKVPAFRYYEESEDY</sequence>
<evidence type="ECO:0000256" key="1">
    <source>
        <dbReference type="SAM" id="Coils"/>
    </source>
</evidence>
<gene>
    <name evidence="2" type="ORF">J9309_08635</name>
</gene>
<feature type="coiled-coil region" evidence="1">
    <location>
        <begin position="17"/>
        <end position="46"/>
    </location>
</feature>
<evidence type="ECO:0008006" key="4">
    <source>
        <dbReference type="Google" id="ProtNLM"/>
    </source>
</evidence>
<evidence type="ECO:0000313" key="2">
    <source>
        <dbReference type="EMBL" id="QTV04863.1"/>
    </source>
</evidence>
<reference evidence="2 3" key="1">
    <citation type="journal article" date="2021" name="Int. J. Syst. Evol. Microbiol.">
        <title>Faecalibacter bovis sp. nov., isolated from cow faeces.</title>
        <authorList>
            <person name="Li F."/>
            <person name="Zhao W."/>
            <person name="Hong Q."/>
            <person name="Shao Q."/>
            <person name="Song J."/>
            <person name="Yang S."/>
        </authorList>
    </citation>
    <scope>NUCLEOTIDE SEQUENCE [LARGE SCALE GENOMIC DNA]</scope>
    <source>
        <strain evidence="2 3">ZY171143</strain>
    </source>
</reference>
<dbReference type="RefSeq" id="WP_230475484.1">
    <property type="nucleotide sequence ID" value="NZ_CP072842.1"/>
</dbReference>
<protein>
    <recommendedName>
        <fullName evidence="4">Lipoprotein</fullName>
    </recommendedName>
</protein>
<proteinExistence type="predicted"/>
<dbReference type="PROSITE" id="PS51257">
    <property type="entry name" value="PROKAR_LIPOPROTEIN"/>
    <property type="match status" value="1"/>
</dbReference>
<name>A0ABX7XAE4_9FLAO</name>
<reference evidence="3" key="2">
    <citation type="submission" date="2021-04" db="EMBL/GenBank/DDBJ databases">
        <title>Taxonomy of Flavobacteriaceae bacterium ZY171143.</title>
        <authorList>
            <person name="Li F."/>
        </authorList>
    </citation>
    <scope>NUCLEOTIDE SEQUENCE [LARGE SCALE GENOMIC DNA]</scope>
    <source>
        <strain evidence="3">ZY171143</strain>
    </source>
</reference>